<evidence type="ECO:0000256" key="2">
    <source>
        <dbReference type="ARBA" id="ARBA00022448"/>
    </source>
</evidence>
<evidence type="ECO:0000313" key="18">
    <source>
        <dbReference type="EMBL" id="KGM07489.1"/>
    </source>
</evidence>
<dbReference type="AlphaFoldDB" id="A0A0A0BK56"/>
<keyword evidence="4" id="KW-0410">Iron transport</keyword>
<dbReference type="GO" id="GO:0009279">
    <property type="term" value="C:cell outer membrane"/>
    <property type="evidence" value="ECO:0007669"/>
    <property type="project" value="UniProtKB-SubCell"/>
</dbReference>
<dbReference type="GO" id="GO:0015344">
    <property type="term" value="F:siderophore uptake transmembrane transporter activity"/>
    <property type="evidence" value="ECO:0007669"/>
    <property type="project" value="TreeGrafter"/>
</dbReference>
<dbReference type="Gene3D" id="2.40.170.20">
    <property type="entry name" value="TonB-dependent receptor, beta-barrel domain"/>
    <property type="match status" value="1"/>
</dbReference>
<evidence type="ECO:0000259" key="17">
    <source>
        <dbReference type="Pfam" id="PF07715"/>
    </source>
</evidence>
<evidence type="ECO:0000256" key="7">
    <source>
        <dbReference type="ARBA" id="ARBA00023004"/>
    </source>
</evidence>
<dbReference type="PANTHER" id="PTHR32552:SF68">
    <property type="entry name" value="FERRICHROME OUTER MEMBRANE TRANSPORTER_PHAGE RECEPTOR"/>
    <property type="match status" value="1"/>
</dbReference>
<keyword evidence="8" id="KW-0406">Ion transport</keyword>
<evidence type="ECO:0000256" key="5">
    <source>
        <dbReference type="ARBA" id="ARBA00022692"/>
    </source>
</evidence>
<dbReference type="EMBL" id="JRQD01000002">
    <property type="protein sequence ID" value="KGM07489.1"/>
    <property type="molecule type" value="Genomic_DNA"/>
</dbReference>
<keyword evidence="18" id="KW-0675">Receptor</keyword>
<evidence type="ECO:0000259" key="16">
    <source>
        <dbReference type="Pfam" id="PF00593"/>
    </source>
</evidence>
<proteinExistence type="inferred from homology"/>
<feature type="signal peptide" evidence="15">
    <location>
        <begin position="1"/>
        <end position="27"/>
    </location>
</feature>
<dbReference type="RefSeq" id="WP_036312817.1">
    <property type="nucleotide sequence ID" value="NZ_JRQD01000002.1"/>
</dbReference>
<keyword evidence="7" id="KW-0408">Iron</keyword>
<evidence type="ECO:0000256" key="11">
    <source>
        <dbReference type="ARBA" id="ARBA00023237"/>
    </source>
</evidence>
<organism evidence="18 19">
    <name type="scientific">Methylophaga thiooxydans</name>
    <dbReference type="NCBI Taxonomy" id="392484"/>
    <lineage>
        <taxon>Bacteria</taxon>
        <taxon>Pseudomonadati</taxon>
        <taxon>Pseudomonadota</taxon>
        <taxon>Gammaproteobacteria</taxon>
        <taxon>Thiotrichales</taxon>
        <taxon>Piscirickettsiaceae</taxon>
        <taxon>Methylophaga</taxon>
    </lineage>
</organism>
<dbReference type="InterPro" id="IPR036942">
    <property type="entry name" value="Beta-barrel_TonB_sf"/>
</dbReference>
<evidence type="ECO:0000256" key="15">
    <source>
        <dbReference type="SAM" id="SignalP"/>
    </source>
</evidence>
<dbReference type="Pfam" id="PF07715">
    <property type="entry name" value="Plug"/>
    <property type="match status" value="1"/>
</dbReference>
<comment type="subcellular location">
    <subcellularLocation>
        <location evidence="1 12">Cell outer membrane</location>
        <topology evidence="1 12">Multi-pass membrane protein</topology>
    </subcellularLocation>
</comment>
<feature type="domain" description="TonB-dependent receptor-like beta-barrel" evidence="16">
    <location>
        <begin position="301"/>
        <end position="657"/>
    </location>
</feature>
<gene>
    <name evidence="18" type="ORF">LP43_1100</name>
</gene>
<dbReference type="InterPro" id="IPR039426">
    <property type="entry name" value="TonB-dep_rcpt-like"/>
</dbReference>
<feature type="domain" description="TonB-dependent receptor plug" evidence="17">
    <location>
        <begin position="58"/>
        <end position="169"/>
    </location>
</feature>
<dbReference type="Proteomes" id="UP000029999">
    <property type="component" value="Unassembled WGS sequence"/>
</dbReference>
<keyword evidence="9 13" id="KW-0798">TonB box</keyword>
<evidence type="ECO:0000256" key="1">
    <source>
        <dbReference type="ARBA" id="ARBA00004571"/>
    </source>
</evidence>
<sequence>MSDNNLKTPLKTLVLACLAAIATNVQAEHGNIELEQLEVTAQHIAPATLGIEAEKREIQQTPGAVSFIDMESVTEGQVSSLEDAFRYVPGVWAPSTSGNDSVFFTSRGSNLDAAGYDMNGIKLLQDGLPVTAADGNNHNHIIDPLSAQYAVFAHGANAMKYGASTLGGAVNFITRTAHNTSPLSLSLSGGSHGERLTRLTASQVFNGYGDGLVTIENKEWDGYRDHNKQTRSSIYANGGIRLSDTVSTRFYVTHRHDDQELPSSLSRAEVRDDPEQANASAKRGAGHFQKDVDIKRVANKTTWDIDENRRFEFGVSFEEQELHHPIVYSPFFSLLIDNTVRNAGTMARYQHKVGNHDWLMGFNYGETRVDGGNYSHFSGDKTEQSSKTENYADTLELFLMDRWQFADDWTLIAGAQAVKAEREVKSTNLATSAVTEADDDYNSINPRLGLIYQLSADTSVYSSLSRLFEAPTTYQLDDGTDTLDAMDGEVFELGTRGHKALGVNSHWGWDVSAYYAKLDNEILSVEDPAMPGQFITSNADDTIHAGIDALLTADIALTDDSAHRLTPMVSLSWNRFRFDDDDALNDNTLPGAPKFVMKGEMLYRHKNGFYFGPTVDYVSERYADFVNSYKVDSYTLFGLKSGWSNKNFRVFGEVRNLFERDYIASHSVRAVAAETDAILSPGAPLSAYVGIEYKL</sequence>
<evidence type="ECO:0000256" key="13">
    <source>
        <dbReference type="RuleBase" id="RU003357"/>
    </source>
</evidence>
<keyword evidence="11 12" id="KW-0998">Cell outer membrane</keyword>
<dbReference type="SUPFAM" id="SSF56935">
    <property type="entry name" value="Porins"/>
    <property type="match status" value="1"/>
</dbReference>
<comment type="caution">
    <text evidence="18">The sequence shown here is derived from an EMBL/GenBank/DDBJ whole genome shotgun (WGS) entry which is preliminary data.</text>
</comment>
<keyword evidence="2 12" id="KW-0813">Transport</keyword>
<evidence type="ECO:0000256" key="8">
    <source>
        <dbReference type="ARBA" id="ARBA00023065"/>
    </source>
</evidence>
<keyword evidence="10 12" id="KW-0472">Membrane</keyword>
<dbReference type="PROSITE" id="PS52016">
    <property type="entry name" value="TONB_DEPENDENT_REC_3"/>
    <property type="match status" value="1"/>
</dbReference>
<dbReference type="InterPro" id="IPR012910">
    <property type="entry name" value="Plug_dom"/>
</dbReference>
<comment type="similarity">
    <text evidence="12 13">Belongs to the TonB-dependent receptor family.</text>
</comment>
<evidence type="ECO:0000313" key="19">
    <source>
        <dbReference type="Proteomes" id="UP000029999"/>
    </source>
</evidence>
<evidence type="ECO:0000256" key="9">
    <source>
        <dbReference type="ARBA" id="ARBA00023077"/>
    </source>
</evidence>
<dbReference type="STRING" id="392484.LP43_1100"/>
<name>A0A0A0BK56_9GAMM</name>
<accession>A0A0A0BK56</accession>
<dbReference type="PANTHER" id="PTHR32552">
    <property type="entry name" value="FERRICHROME IRON RECEPTOR-RELATED"/>
    <property type="match status" value="1"/>
</dbReference>
<evidence type="ECO:0000256" key="4">
    <source>
        <dbReference type="ARBA" id="ARBA00022496"/>
    </source>
</evidence>
<dbReference type="Pfam" id="PF00593">
    <property type="entry name" value="TonB_dep_Rec_b-barrel"/>
    <property type="match status" value="1"/>
</dbReference>
<evidence type="ECO:0000256" key="14">
    <source>
        <dbReference type="SAM" id="MobiDB-lite"/>
    </source>
</evidence>
<feature type="region of interest" description="Disordered" evidence="14">
    <location>
        <begin position="257"/>
        <end position="286"/>
    </location>
</feature>
<dbReference type="InterPro" id="IPR000531">
    <property type="entry name" value="Beta-barrel_TonB"/>
</dbReference>
<keyword evidence="6 15" id="KW-0732">Signal</keyword>
<keyword evidence="5 12" id="KW-0812">Transmembrane</keyword>
<dbReference type="Gene3D" id="2.170.130.10">
    <property type="entry name" value="TonB-dependent receptor, plug domain"/>
    <property type="match status" value="1"/>
</dbReference>
<evidence type="ECO:0000256" key="10">
    <source>
        <dbReference type="ARBA" id="ARBA00023136"/>
    </source>
</evidence>
<evidence type="ECO:0000256" key="6">
    <source>
        <dbReference type="ARBA" id="ARBA00022729"/>
    </source>
</evidence>
<feature type="chain" id="PRO_5001967314" evidence="15">
    <location>
        <begin position="28"/>
        <end position="695"/>
    </location>
</feature>
<keyword evidence="3 12" id="KW-1134">Transmembrane beta strand</keyword>
<evidence type="ECO:0000256" key="3">
    <source>
        <dbReference type="ARBA" id="ARBA00022452"/>
    </source>
</evidence>
<evidence type="ECO:0000256" key="12">
    <source>
        <dbReference type="PROSITE-ProRule" id="PRU01360"/>
    </source>
</evidence>
<reference evidence="18 19" key="1">
    <citation type="submission" date="2014-09" db="EMBL/GenBank/DDBJ databases">
        <authorList>
            <person name="Grob C."/>
            <person name="Taubert M."/>
            <person name="Howat A.M."/>
            <person name="Burns O.J."/>
            <person name="Dixon J.L."/>
            <person name="Chen Y."/>
            <person name="Murrell J.C."/>
        </authorList>
    </citation>
    <scope>NUCLEOTIDE SEQUENCE [LARGE SCALE GENOMIC DNA]</scope>
    <source>
        <strain evidence="18">L4</strain>
    </source>
</reference>
<dbReference type="InterPro" id="IPR037066">
    <property type="entry name" value="Plug_dom_sf"/>
</dbReference>
<protein>
    <submittedName>
        <fullName evidence="18">TonB-dependent receptor</fullName>
    </submittedName>
</protein>